<name>A0A183L3P2_9TREM</name>
<proteinExistence type="predicted"/>
<accession>A0A183L3P2</accession>
<dbReference type="AlphaFoldDB" id="A0A183L3P2"/>
<evidence type="ECO:0000313" key="1">
    <source>
        <dbReference type="EMBL" id="VDP77148.1"/>
    </source>
</evidence>
<evidence type="ECO:0000313" key="2">
    <source>
        <dbReference type="Proteomes" id="UP000279833"/>
    </source>
</evidence>
<keyword evidence="2" id="KW-1185">Reference proteome</keyword>
<organism evidence="3">
    <name type="scientific">Schistosoma curassoni</name>
    <dbReference type="NCBI Taxonomy" id="6186"/>
    <lineage>
        <taxon>Eukaryota</taxon>
        <taxon>Metazoa</taxon>
        <taxon>Spiralia</taxon>
        <taxon>Lophotrochozoa</taxon>
        <taxon>Platyhelminthes</taxon>
        <taxon>Trematoda</taxon>
        <taxon>Digenea</taxon>
        <taxon>Strigeidida</taxon>
        <taxon>Schistosomatoidea</taxon>
        <taxon>Schistosomatidae</taxon>
        <taxon>Schistosoma</taxon>
    </lineage>
</organism>
<evidence type="ECO:0000313" key="3">
    <source>
        <dbReference type="WBParaSite" id="SCUD_0002195301-mRNA-1"/>
    </source>
</evidence>
<sequence>MVAGDQRLAHTPIVAAGYWSACAPLVLDPVSVPDICFSSCHFRKQHPRHKKAMSRTSLTEAVYAWPCESISRGRADSLHSWPYQGIWGYLPLVPTIVDCVAG</sequence>
<reference evidence="1 2" key="2">
    <citation type="submission" date="2018-11" db="EMBL/GenBank/DDBJ databases">
        <authorList>
            <consortium name="Pathogen Informatics"/>
        </authorList>
    </citation>
    <scope>NUCLEOTIDE SEQUENCE [LARGE SCALE GENOMIC DNA]</scope>
    <source>
        <strain evidence="1">Dakar</strain>
        <strain evidence="2">Dakar, Senegal</strain>
    </source>
</reference>
<reference evidence="3" key="1">
    <citation type="submission" date="2016-06" db="UniProtKB">
        <authorList>
            <consortium name="WormBaseParasite"/>
        </authorList>
    </citation>
    <scope>IDENTIFICATION</scope>
</reference>
<dbReference type="Proteomes" id="UP000279833">
    <property type="component" value="Unassembled WGS sequence"/>
</dbReference>
<dbReference type="WBParaSite" id="SCUD_0002195301-mRNA-1">
    <property type="protein sequence ID" value="SCUD_0002195301-mRNA-1"/>
    <property type="gene ID" value="SCUD_0002195301"/>
</dbReference>
<gene>
    <name evidence="1" type="ORF">SCUD_LOCUS21949</name>
</gene>
<dbReference type="EMBL" id="UZAK01047908">
    <property type="protein sequence ID" value="VDP77148.1"/>
    <property type="molecule type" value="Genomic_DNA"/>
</dbReference>
<protein>
    <submittedName>
        <fullName evidence="1 3">Uncharacterized protein</fullName>
    </submittedName>
</protein>